<feature type="compositionally biased region" description="Low complexity" evidence="1">
    <location>
        <begin position="266"/>
        <end position="283"/>
    </location>
</feature>
<name>A0AAD4N0N6_9BILA</name>
<dbReference type="Proteomes" id="UP001201812">
    <property type="component" value="Unassembled WGS sequence"/>
</dbReference>
<feature type="compositionally biased region" description="Basic and acidic residues" evidence="1">
    <location>
        <begin position="402"/>
        <end position="421"/>
    </location>
</feature>
<keyword evidence="2" id="KW-0732">Signal</keyword>
<evidence type="ECO:0000256" key="1">
    <source>
        <dbReference type="SAM" id="MobiDB-lite"/>
    </source>
</evidence>
<feature type="region of interest" description="Disordered" evidence="1">
    <location>
        <begin position="239"/>
        <end position="350"/>
    </location>
</feature>
<feature type="region of interest" description="Disordered" evidence="1">
    <location>
        <begin position="102"/>
        <end position="122"/>
    </location>
</feature>
<dbReference type="AlphaFoldDB" id="A0AAD4N0N6"/>
<feature type="region of interest" description="Disordered" evidence="1">
    <location>
        <begin position="396"/>
        <end position="454"/>
    </location>
</feature>
<dbReference type="EMBL" id="JAKKPZ010000021">
    <property type="protein sequence ID" value="KAI1711580.1"/>
    <property type="molecule type" value="Genomic_DNA"/>
</dbReference>
<evidence type="ECO:0000313" key="3">
    <source>
        <dbReference type="EMBL" id="KAI1711580.1"/>
    </source>
</evidence>
<feature type="chain" id="PRO_5041951949" evidence="2">
    <location>
        <begin position="25"/>
        <end position="454"/>
    </location>
</feature>
<gene>
    <name evidence="3" type="ORF">DdX_10042</name>
</gene>
<evidence type="ECO:0000313" key="4">
    <source>
        <dbReference type="Proteomes" id="UP001201812"/>
    </source>
</evidence>
<protein>
    <submittedName>
        <fullName evidence="3">Uncharacterized protein</fullName>
    </submittedName>
</protein>
<organism evidence="3 4">
    <name type="scientific">Ditylenchus destructor</name>
    <dbReference type="NCBI Taxonomy" id="166010"/>
    <lineage>
        <taxon>Eukaryota</taxon>
        <taxon>Metazoa</taxon>
        <taxon>Ecdysozoa</taxon>
        <taxon>Nematoda</taxon>
        <taxon>Chromadorea</taxon>
        <taxon>Rhabditida</taxon>
        <taxon>Tylenchina</taxon>
        <taxon>Tylenchomorpha</taxon>
        <taxon>Sphaerularioidea</taxon>
        <taxon>Anguinidae</taxon>
        <taxon>Anguininae</taxon>
        <taxon>Ditylenchus</taxon>
    </lineage>
</organism>
<feature type="compositionally biased region" description="Basic and acidic residues" evidence="1">
    <location>
        <begin position="239"/>
        <end position="260"/>
    </location>
</feature>
<evidence type="ECO:0000256" key="2">
    <source>
        <dbReference type="SAM" id="SignalP"/>
    </source>
</evidence>
<feature type="compositionally biased region" description="Basic residues" evidence="1">
    <location>
        <begin position="326"/>
        <end position="350"/>
    </location>
</feature>
<feature type="compositionally biased region" description="Basic and acidic residues" evidence="1">
    <location>
        <begin position="284"/>
        <end position="306"/>
    </location>
</feature>
<sequence>MAWLYRIPAYFISLVALLFPTSYAVEHHQAANGNQVEGNHHPVHGAGAGGVAVQPEGSPVPVHGLEGSIVTHHHPDGSVVHIHDGGFAVPWLEALMTPKLGTEGTEAEKKSEDEQDAQIPEEPIKRVEAVVDVIKRIQEHLCKHHPDPATQKECKTCQKYEDHETKHETFKHGNRSGTYAKFIHDLEEAWKKEKKTPLDANAIKLIESPGFGTSYHCAVELLWTAQGKLHAHVNDIEKELESEKPEQATQEGAKEEENRFGKRASVGGEAAVEEGGQTGTEPARNNEEKAAPNKKAADETDSKQESQEIEQGMGDDPEDGGPNVSMRRKKRQTASPKSSHHDKHRAAKKHLKGIALLNDLTKDWFKDTKMCEKALGGLLHLWEHLKGNEGHVIHCQIHPHGSHPEGNSDHRGKDGKHKEEGQTPNAEEAQPKPEQTPSAVPGAQGHAHQKHHQV</sequence>
<keyword evidence="4" id="KW-1185">Reference proteome</keyword>
<proteinExistence type="predicted"/>
<feature type="signal peptide" evidence="2">
    <location>
        <begin position="1"/>
        <end position="24"/>
    </location>
</feature>
<comment type="caution">
    <text evidence="3">The sequence shown here is derived from an EMBL/GenBank/DDBJ whole genome shotgun (WGS) entry which is preliminary data.</text>
</comment>
<reference evidence="3" key="1">
    <citation type="submission" date="2022-01" db="EMBL/GenBank/DDBJ databases">
        <title>Genome Sequence Resource for Two Populations of Ditylenchus destructor, the Migratory Endoparasitic Phytonematode.</title>
        <authorList>
            <person name="Zhang H."/>
            <person name="Lin R."/>
            <person name="Xie B."/>
        </authorList>
    </citation>
    <scope>NUCLEOTIDE SEQUENCE</scope>
    <source>
        <strain evidence="3">BazhouSP</strain>
    </source>
</reference>
<accession>A0AAD4N0N6</accession>